<proteinExistence type="predicted"/>
<reference evidence="1 2" key="1">
    <citation type="submission" date="2019-05" db="EMBL/GenBank/DDBJ databases">
        <title>Dyadobacter AR-3-8 sp. nov., isolated from arctic soil.</title>
        <authorList>
            <person name="Chaudhary D.K."/>
        </authorList>
    </citation>
    <scope>NUCLEOTIDE SEQUENCE [LARGE SCALE GENOMIC DNA]</scope>
    <source>
        <strain evidence="1 2">AR-3-8</strain>
    </source>
</reference>
<keyword evidence="2" id="KW-1185">Reference proteome</keyword>
<dbReference type="EMBL" id="SZVO01000001">
    <property type="protein sequence ID" value="TKT94101.1"/>
    <property type="molecule type" value="Genomic_DNA"/>
</dbReference>
<accession>A0A4U6DC84</accession>
<protein>
    <recommendedName>
        <fullName evidence="3">Lipoprotein</fullName>
    </recommendedName>
</protein>
<organism evidence="1 2">
    <name type="scientific">Dyadobacter frigoris</name>
    <dbReference type="NCBI Taxonomy" id="2576211"/>
    <lineage>
        <taxon>Bacteria</taxon>
        <taxon>Pseudomonadati</taxon>
        <taxon>Bacteroidota</taxon>
        <taxon>Cytophagia</taxon>
        <taxon>Cytophagales</taxon>
        <taxon>Spirosomataceae</taxon>
        <taxon>Dyadobacter</taxon>
    </lineage>
</organism>
<evidence type="ECO:0000313" key="2">
    <source>
        <dbReference type="Proteomes" id="UP000304900"/>
    </source>
</evidence>
<gene>
    <name evidence="1" type="ORF">FDK13_02505</name>
</gene>
<dbReference type="Proteomes" id="UP000304900">
    <property type="component" value="Unassembled WGS sequence"/>
</dbReference>
<dbReference type="OrthoDB" id="956973at2"/>
<sequence>MKIIMHIFFFTLLLSGCIDCGPQKELTIRLSIDADTFLLKKVTAPGAIDLSIFDEQVKNYTSHSYSQLKDFTFPISLNADSTTYIFEFENRTDTLTLFYARDFSYKNGCGFVVDAKYPNSSFETKSTFKYVHVDYQSYILDEKIRPFGTSEGPGISIEASL</sequence>
<evidence type="ECO:0008006" key="3">
    <source>
        <dbReference type="Google" id="ProtNLM"/>
    </source>
</evidence>
<dbReference type="RefSeq" id="WP_137338390.1">
    <property type="nucleotide sequence ID" value="NZ_BSQH01000001.1"/>
</dbReference>
<evidence type="ECO:0000313" key="1">
    <source>
        <dbReference type="EMBL" id="TKT94101.1"/>
    </source>
</evidence>
<dbReference type="PROSITE" id="PS51257">
    <property type="entry name" value="PROKAR_LIPOPROTEIN"/>
    <property type="match status" value="1"/>
</dbReference>
<dbReference type="AlphaFoldDB" id="A0A4U6DC84"/>
<comment type="caution">
    <text evidence="1">The sequence shown here is derived from an EMBL/GenBank/DDBJ whole genome shotgun (WGS) entry which is preliminary data.</text>
</comment>
<name>A0A4U6DC84_9BACT</name>